<dbReference type="Proteomes" id="UP000249746">
    <property type="component" value="Unassembled WGS sequence"/>
</dbReference>
<reference evidence="1 2" key="1">
    <citation type="submission" date="2017-03" db="EMBL/GenBank/DDBJ databases">
        <title>Genomic and clinical evidence uncovers the enterohepatic species Helicobacter valdiviensis as a potential human intestinal pathogen.</title>
        <authorList>
            <person name="Fresia P."/>
            <person name="Jara R."/>
            <person name="Sierra R."/>
            <person name="Ferres I."/>
            <person name="Greif G."/>
            <person name="Iraola G."/>
            <person name="Collado L."/>
        </authorList>
    </citation>
    <scope>NUCLEOTIDE SEQUENCE [LARGE SCALE GENOMIC DNA]</scope>
    <source>
        <strain evidence="1 2">WBE14</strain>
    </source>
</reference>
<evidence type="ECO:0000313" key="1">
    <source>
        <dbReference type="EMBL" id="PZT47762.1"/>
    </source>
</evidence>
<dbReference type="InterPro" id="IPR007337">
    <property type="entry name" value="RelB/DinJ"/>
</dbReference>
<dbReference type="GO" id="GO:0006355">
    <property type="term" value="P:regulation of DNA-templated transcription"/>
    <property type="evidence" value="ECO:0007669"/>
    <property type="project" value="InterPro"/>
</dbReference>
<dbReference type="InterPro" id="IPR013321">
    <property type="entry name" value="Arc_rbn_hlx_hlx"/>
</dbReference>
<dbReference type="OrthoDB" id="9804867at2"/>
<protein>
    <recommendedName>
        <fullName evidence="3">Type II toxin-antitoxin system antitoxin, RelB/DinJ family</fullName>
    </recommendedName>
</protein>
<proteinExistence type="predicted"/>
<gene>
    <name evidence="1" type="ORF">B6S12_07490</name>
</gene>
<dbReference type="EMBL" id="NBIU01000022">
    <property type="protein sequence ID" value="PZT47762.1"/>
    <property type="molecule type" value="Genomic_DNA"/>
</dbReference>
<dbReference type="Pfam" id="PF04221">
    <property type="entry name" value="RelB"/>
    <property type="match status" value="1"/>
</dbReference>
<evidence type="ECO:0000313" key="2">
    <source>
        <dbReference type="Proteomes" id="UP000249746"/>
    </source>
</evidence>
<dbReference type="Gene3D" id="1.10.1220.10">
    <property type="entry name" value="Met repressor-like"/>
    <property type="match status" value="1"/>
</dbReference>
<comment type="caution">
    <text evidence="1">The sequence shown here is derived from an EMBL/GenBank/DDBJ whole genome shotgun (WGS) entry which is preliminary data.</text>
</comment>
<name>A0A2W6MTK8_9HELI</name>
<accession>A0A2W6MTK8</accession>
<dbReference type="AlphaFoldDB" id="A0A2W6MTK8"/>
<dbReference type="NCBIfam" id="TIGR02384">
    <property type="entry name" value="RelB_DinJ"/>
    <property type="match status" value="1"/>
</dbReference>
<organism evidence="1 2">
    <name type="scientific">Helicobacter valdiviensis</name>
    <dbReference type="NCBI Taxonomy" id="1458358"/>
    <lineage>
        <taxon>Bacteria</taxon>
        <taxon>Pseudomonadati</taxon>
        <taxon>Campylobacterota</taxon>
        <taxon>Epsilonproteobacteria</taxon>
        <taxon>Campylobacterales</taxon>
        <taxon>Helicobacteraceae</taxon>
        <taxon>Helicobacter</taxon>
    </lineage>
</organism>
<sequence length="72" mass="8289">MDKTENINVTFRMNKADKKKFEEIVETMGLNVSSAFNIFAKTVIRENSIPFEIRGGDTTLEETNHKKHQKTS</sequence>
<keyword evidence="2" id="KW-1185">Reference proteome</keyword>
<evidence type="ECO:0008006" key="3">
    <source>
        <dbReference type="Google" id="ProtNLM"/>
    </source>
</evidence>
<dbReference type="RefSeq" id="WP_111230181.1">
    <property type="nucleotide sequence ID" value="NZ_NBIU01000022.1"/>
</dbReference>